<protein>
    <submittedName>
        <fullName evidence="2">Glycosyltransferase</fullName>
    </submittedName>
</protein>
<reference evidence="2 3" key="1">
    <citation type="submission" date="2018-08" db="EMBL/GenBank/DDBJ databases">
        <title>Chryseobacterium nematophagum: a novel matrix digesting pathogen of nematodes.</title>
        <authorList>
            <person name="Page A."/>
            <person name="Roberts M."/>
            <person name="Felix M.-A."/>
            <person name="Weir W."/>
        </authorList>
    </citation>
    <scope>NUCLEOTIDE SEQUENCE [LARGE SCALE GENOMIC DNA]</scope>
    <source>
        <strain evidence="2 3">JUb275</strain>
    </source>
</reference>
<evidence type="ECO:0000259" key="1">
    <source>
        <dbReference type="Pfam" id="PF00534"/>
    </source>
</evidence>
<evidence type="ECO:0000313" key="3">
    <source>
        <dbReference type="Proteomes" id="UP000267524"/>
    </source>
</evidence>
<comment type="caution">
    <text evidence="2">The sequence shown here is derived from an EMBL/GenBank/DDBJ whole genome shotgun (WGS) entry which is preliminary data.</text>
</comment>
<keyword evidence="3" id="KW-1185">Reference proteome</keyword>
<proteinExistence type="predicted"/>
<accession>A0A3M7LAJ3</accession>
<dbReference type="Gene3D" id="3.40.50.2000">
    <property type="entry name" value="Glycogen Phosphorylase B"/>
    <property type="match status" value="2"/>
</dbReference>
<dbReference type="SUPFAM" id="SSF53756">
    <property type="entry name" value="UDP-Glycosyltransferase/glycogen phosphorylase"/>
    <property type="match status" value="1"/>
</dbReference>
<dbReference type="PANTHER" id="PTHR12526:SF630">
    <property type="entry name" value="GLYCOSYLTRANSFERASE"/>
    <property type="match status" value="1"/>
</dbReference>
<feature type="domain" description="Glycosyl transferase family 1" evidence="1">
    <location>
        <begin position="202"/>
        <end position="359"/>
    </location>
</feature>
<keyword evidence="2" id="KW-0808">Transferase</keyword>
<dbReference type="Pfam" id="PF00534">
    <property type="entry name" value="Glycos_transf_1"/>
    <property type="match status" value="1"/>
</dbReference>
<evidence type="ECO:0000313" key="2">
    <source>
        <dbReference type="EMBL" id="RMZ59054.1"/>
    </source>
</evidence>
<dbReference type="RefSeq" id="WP_122548201.1">
    <property type="nucleotide sequence ID" value="NZ_QWIV01000014.1"/>
</dbReference>
<organism evidence="2 3">
    <name type="scientific">Chryseobacterium nematophagum</name>
    <dbReference type="NCBI Taxonomy" id="2305228"/>
    <lineage>
        <taxon>Bacteria</taxon>
        <taxon>Pseudomonadati</taxon>
        <taxon>Bacteroidota</taxon>
        <taxon>Flavobacteriia</taxon>
        <taxon>Flavobacteriales</taxon>
        <taxon>Weeksellaceae</taxon>
        <taxon>Chryseobacterium group</taxon>
        <taxon>Chryseobacterium</taxon>
    </lineage>
</organism>
<dbReference type="InterPro" id="IPR001296">
    <property type="entry name" value="Glyco_trans_1"/>
</dbReference>
<dbReference type="AlphaFoldDB" id="A0A3M7LAJ3"/>
<name>A0A3M7LAJ3_9FLAO</name>
<sequence>MRKRILFRIYSMERGERQNILLSILNSLDIKKYEPIVLLDIFQGELLKAVPAHIPMFFIAKGEEFYKPNIGLRFFRWVLRRTKLSMYHHFPKWFMRKMDMPTPDIEIAMMDSVLEDLIKSPFKKSRKINWFHSDKCLDSKRDGKQLLSLTHQCDMTIFISHLTKSHVERCLGTEVYNGICIRNLYNVEEIKYRSLEPLGDDQLFLNQDSATFVSVGSLDYQNGYNVLIEAHWELMKEGIDHRIIVIGDGPDYSSLKKKIKSLGIENSFHLLGNKENPYPYIVKATCYIQPLCYRAYSLCVEEAIILGKPVISTYDLDSKGRIFQDKTGLLINFSKYGLKKGIKKFLLDTDFVTRLDKNLKSLDFSQYDEYACEQLEGIL</sequence>
<dbReference type="Proteomes" id="UP000267524">
    <property type="component" value="Unassembled WGS sequence"/>
</dbReference>
<dbReference type="PANTHER" id="PTHR12526">
    <property type="entry name" value="GLYCOSYLTRANSFERASE"/>
    <property type="match status" value="1"/>
</dbReference>
<dbReference type="GO" id="GO:0016757">
    <property type="term" value="F:glycosyltransferase activity"/>
    <property type="evidence" value="ECO:0007669"/>
    <property type="project" value="InterPro"/>
</dbReference>
<dbReference type="EMBL" id="QWIV01000014">
    <property type="protein sequence ID" value="RMZ59054.1"/>
    <property type="molecule type" value="Genomic_DNA"/>
</dbReference>
<gene>
    <name evidence="2" type="ORF">D1632_15965</name>
</gene>